<dbReference type="CDD" id="cd00159">
    <property type="entry name" value="RhoGAP"/>
    <property type="match status" value="1"/>
</dbReference>
<feature type="compositionally biased region" description="Polar residues" evidence="1">
    <location>
        <begin position="342"/>
        <end position="351"/>
    </location>
</feature>
<feature type="domain" description="Rho-GAP" evidence="2">
    <location>
        <begin position="102"/>
        <end position="288"/>
    </location>
</feature>
<reference evidence="3" key="1">
    <citation type="submission" date="2021-07" db="EMBL/GenBank/DDBJ databases">
        <title>Draft genome of Mortierella alpina, strain LL118, isolated from an aspen leaf litter sample.</title>
        <authorList>
            <person name="Yang S."/>
            <person name="Vinatzer B.A."/>
        </authorList>
    </citation>
    <scope>NUCLEOTIDE SEQUENCE</scope>
    <source>
        <strain evidence="3">LL118</strain>
    </source>
</reference>
<accession>A0A9P8CZB2</accession>
<feature type="compositionally biased region" description="Low complexity" evidence="1">
    <location>
        <begin position="936"/>
        <end position="958"/>
    </location>
</feature>
<evidence type="ECO:0000259" key="2">
    <source>
        <dbReference type="PROSITE" id="PS50238"/>
    </source>
</evidence>
<dbReference type="Pfam" id="PF00620">
    <property type="entry name" value="RhoGAP"/>
    <property type="match status" value="1"/>
</dbReference>
<protein>
    <recommendedName>
        <fullName evidence="2">Rho-GAP domain-containing protein</fullName>
    </recommendedName>
</protein>
<comment type="caution">
    <text evidence="3">The sequence shown here is derived from an EMBL/GenBank/DDBJ whole genome shotgun (WGS) entry which is preliminary data.</text>
</comment>
<feature type="region of interest" description="Disordered" evidence="1">
    <location>
        <begin position="1151"/>
        <end position="1234"/>
    </location>
</feature>
<evidence type="ECO:0000313" key="3">
    <source>
        <dbReference type="EMBL" id="KAG9324291.1"/>
    </source>
</evidence>
<feature type="region of interest" description="Disordered" evidence="1">
    <location>
        <begin position="1287"/>
        <end position="1437"/>
    </location>
</feature>
<feature type="compositionally biased region" description="Polar residues" evidence="1">
    <location>
        <begin position="504"/>
        <end position="517"/>
    </location>
</feature>
<feature type="compositionally biased region" description="Polar residues" evidence="1">
    <location>
        <begin position="1312"/>
        <end position="1321"/>
    </location>
</feature>
<organism evidence="3 4">
    <name type="scientific">Mortierella alpina</name>
    <name type="common">Oleaginous fungus</name>
    <name type="synonym">Mortierella renispora</name>
    <dbReference type="NCBI Taxonomy" id="64518"/>
    <lineage>
        <taxon>Eukaryota</taxon>
        <taxon>Fungi</taxon>
        <taxon>Fungi incertae sedis</taxon>
        <taxon>Mucoromycota</taxon>
        <taxon>Mortierellomycotina</taxon>
        <taxon>Mortierellomycetes</taxon>
        <taxon>Mortierellales</taxon>
        <taxon>Mortierellaceae</taxon>
        <taxon>Mortierella</taxon>
    </lineage>
</organism>
<gene>
    <name evidence="3" type="ORF">KVV02_004580</name>
</gene>
<feature type="region of interest" description="Disordered" evidence="1">
    <location>
        <begin position="504"/>
        <end position="587"/>
    </location>
</feature>
<sequence>MPPRLVSSAKNLREQFKGTSSSNSSLSNQTLTMSSGSSIVTATSGISHARTLDPAAMNSASSILSRQGTILRTSSGGQLRRSKSMQKKTLISKVFADESGNDSLPDLSMEMTLLIVKRCIKEIRERGLTTKGILRQVQMGQSQRVITNTIRLILDDDASTELSALRQLDIHLVAHAMKWAIRYSEETLVTYEDYQVLYLQQDRSFREFVRNLPPANSAILLDLFSLCADVTLLAHLNGMTLVSVAKAISLSIMAEPEGEFTTFDASLQQRNQWGAACEDLLRAFLRIKTTHDLAKIEQEDEVDENRYVDNITREVRSARQRSNENGHMPSIPMHARADISVPSSAGSSILATSGWPSSTTPTGVHGRPSNNYFEHVPSPRSASPHSQQSLSRTHSLAQSTASRSRPLSPAPFYEQDRMEYEEIMQDQSHLVRLRHPRQSMILKPGEKDRRRSSVADMESLYMLPVDSSTDGYESEPEPMHDSLVPDFADGLGWDFTKLDSLNSDTVPTSEGSQFTKVNRSNSSSTQGGSSQRISFSDQPSARFRDGVDPVSPTYPPVQRSSTTRARGGQAVAGGHASPSMSPQRAKRNSLLRRSVSLDPHTMHGRVHKRPNELRHDILSRELAIQAERAQVADDIRARLLEAKQNVAQDKPSSPALSAFSLESSPQDLERPSIPSRSASKGLGRTVSKNSSADAKLAINVGSLPQKAFPAATIDELTPVSNPSSSSSIASPKPQHPRGSQEHHSHADKKFEVISRPKDVEVTMHITPITPVSPKAEMRSKFHENFSDTPVAPPPGYGSNNYHKRSPATASTKSGQSSKMSPSSSTMSSPMQPQSKPVSRSNSKGQIPPSPLPLQTTATGASLAFSLPPTTESKSKAAGFIRALSFKLRSKQSDEQLKPVKINNQVVNAVPAVPAAPAVSIQPPRLELSFLGDVGASGPTSATATTTAPKPSATESSTALANAPAKLLQLNASTPGAGTPESWKRAAQATLPVPELPKGFTGARRSSGTLFGSGNVALREQRRKSRMTASSPRSPANHSKNDSKRTGPANNASSPSSPSGRKANRVEKERTSSDSYTTDDGSILDDSKPAKSPVQLSPASPKKAGEREYRFSTATLLKDGKLYYQLQWDEFSEAGFKSDFFHQPEQYLTGLHQKRKSKATVSGPGMNSSPSAGKSKLGQPPMTSTTSWDHAPSGPVGQDQVQGQGQVQGLGLGLGQGQDRSEPGPSREQRAAAMKAARESFMALAKDPKALAALKAGSTGGIGQATIIGTGSFPIGSAQPVLHSPPLNLNWNPIPPKSPSRVKAAPSQPSPLDKTSNSNSSRALLPVNEDDVRRQKSTLDKSSPTLLAAGTASQASKTATAKPGKPFTTVGGAGSSSLSPGLSPAADNGASAKPAKKSRLFGSRFKASSKKNNRLSTQGGFVATSSGGNASGSKKKQQRLLPMGVMRKDVMTKTEESLDEVFPWTCIEHMAGQDSGWVMLEPVQDGAVGWVKIDKLEEEMARLAGTNKQQEQQQQQQQQQREDPGHHMMQREQ</sequence>
<feature type="region of interest" description="Disordered" evidence="1">
    <location>
        <begin position="342"/>
        <end position="410"/>
    </location>
</feature>
<name>A0A9P8CZB2_MORAP</name>
<feature type="compositionally biased region" description="Low complexity" evidence="1">
    <location>
        <begin position="1347"/>
        <end position="1361"/>
    </location>
</feature>
<dbReference type="EMBL" id="JAIFTL010000071">
    <property type="protein sequence ID" value="KAG9324291.1"/>
    <property type="molecule type" value="Genomic_DNA"/>
</dbReference>
<feature type="region of interest" description="Disordered" evidence="1">
    <location>
        <begin position="993"/>
        <end position="1105"/>
    </location>
</feature>
<feature type="region of interest" description="Disordered" evidence="1">
    <location>
        <begin position="936"/>
        <end position="959"/>
    </location>
</feature>
<feature type="compositionally biased region" description="Gly residues" evidence="1">
    <location>
        <begin position="1205"/>
        <end position="1215"/>
    </location>
</feature>
<feature type="compositionally biased region" description="Low complexity" evidence="1">
    <location>
        <begin position="1508"/>
        <end position="1518"/>
    </location>
</feature>
<feature type="region of interest" description="Disordered" evidence="1">
    <location>
        <begin position="1500"/>
        <end position="1532"/>
    </location>
</feature>
<feature type="compositionally biased region" description="Low complexity" evidence="1">
    <location>
        <begin position="810"/>
        <end position="835"/>
    </location>
</feature>
<dbReference type="InterPro" id="IPR000198">
    <property type="entry name" value="RhoGAP_dom"/>
</dbReference>
<dbReference type="Proteomes" id="UP000717515">
    <property type="component" value="Unassembled WGS sequence"/>
</dbReference>
<feature type="compositionally biased region" description="Low complexity" evidence="1">
    <location>
        <begin position="1195"/>
        <end position="1204"/>
    </location>
</feature>
<feature type="compositionally biased region" description="Polar residues" evidence="1">
    <location>
        <begin position="645"/>
        <end position="666"/>
    </location>
</feature>
<dbReference type="PROSITE" id="PS50238">
    <property type="entry name" value="RHOGAP"/>
    <property type="match status" value="1"/>
</dbReference>
<feature type="region of interest" description="Disordered" evidence="1">
    <location>
        <begin position="645"/>
        <end position="691"/>
    </location>
</feature>
<feature type="compositionally biased region" description="Polar residues" evidence="1">
    <location>
        <begin position="1026"/>
        <end position="1037"/>
    </location>
</feature>
<dbReference type="SUPFAM" id="SSF48350">
    <property type="entry name" value="GTPase activation domain, GAP"/>
    <property type="match status" value="1"/>
</dbReference>
<feature type="compositionally biased region" description="Basic and acidic residues" evidence="1">
    <location>
        <begin position="1329"/>
        <end position="1338"/>
    </location>
</feature>
<feature type="compositionally biased region" description="Basic and acidic residues" evidence="1">
    <location>
        <begin position="775"/>
        <end position="785"/>
    </location>
</feature>
<feature type="compositionally biased region" description="Basic and acidic residues" evidence="1">
    <location>
        <begin position="1519"/>
        <end position="1532"/>
    </location>
</feature>
<dbReference type="SMART" id="SM00324">
    <property type="entry name" value="RhoGAP"/>
    <property type="match status" value="1"/>
</dbReference>
<dbReference type="Gene3D" id="1.10.555.10">
    <property type="entry name" value="Rho GTPase activation protein"/>
    <property type="match status" value="1"/>
</dbReference>
<feature type="compositionally biased region" description="Low complexity" evidence="1">
    <location>
        <begin position="518"/>
        <end position="534"/>
    </location>
</feature>
<dbReference type="InterPro" id="IPR008936">
    <property type="entry name" value="Rho_GTPase_activation_prot"/>
</dbReference>
<feature type="region of interest" description="Disordered" evidence="1">
    <location>
        <begin position="716"/>
        <end position="875"/>
    </location>
</feature>
<feature type="compositionally biased region" description="Basic and acidic residues" evidence="1">
    <location>
        <begin position="738"/>
        <end position="761"/>
    </location>
</feature>
<feature type="compositionally biased region" description="Polar residues" evidence="1">
    <location>
        <begin position="380"/>
        <end position="405"/>
    </location>
</feature>
<feature type="compositionally biased region" description="Low complexity" evidence="1">
    <location>
        <begin position="352"/>
        <end position="363"/>
    </location>
</feature>
<feature type="compositionally biased region" description="Basic and acidic residues" evidence="1">
    <location>
        <begin position="1218"/>
        <end position="1229"/>
    </location>
</feature>
<dbReference type="GO" id="GO:0007165">
    <property type="term" value="P:signal transduction"/>
    <property type="evidence" value="ECO:0007669"/>
    <property type="project" value="InterPro"/>
</dbReference>
<evidence type="ECO:0000256" key="1">
    <source>
        <dbReference type="SAM" id="MobiDB-lite"/>
    </source>
</evidence>
<feature type="compositionally biased region" description="Low complexity" evidence="1">
    <location>
        <begin position="1374"/>
        <end position="1385"/>
    </location>
</feature>
<evidence type="ECO:0000313" key="4">
    <source>
        <dbReference type="Proteomes" id="UP000717515"/>
    </source>
</evidence>
<proteinExistence type="predicted"/>
<feature type="compositionally biased region" description="Low complexity" evidence="1">
    <location>
        <begin position="1047"/>
        <end position="1058"/>
    </location>
</feature>
<feature type="compositionally biased region" description="Low complexity" evidence="1">
    <location>
        <begin position="718"/>
        <end position="732"/>
    </location>
</feature>